<dbReference type="RefSeq" id="WP_093455035.1">
    <property type="nucleotide sequence ID" value="NZ_BAABWI010000009.1"/>
</dbReference>
<dbReference type="PANTHER" id="PTHR30576">
    <property type="entry name" value="COLANIC BIOSYNTHESIS UDP-GLUCOSE LIPID CARRIER TRANSFERASE"/>
    <property type="match status" value="1"/>
</dbReference>
<dbReference type="STRING" id="517719.SAMN05421762_3871"/>
<keyword evidence="6" id="KW-1185">Reference proteome</keyword>
<dbReference type="Pfam" id="PF02397">
    <property type="entry name" value="Bac_transf"/>
    <property type="match status" value="1"/>
</dbReference>
<dbReference type="InterPro" id="IPR003362">
    <property type="entry name" value="Bact_transf"/>
</dbReference>
<keyword evidence="2" id="KW-0270">Exopolysaccharide synthesis</keyword>
<protein>
    <submittedName>
        <fullName evidence="5">Sugar transferase involved in LPS biosynthesis (Colanic, teichoic acid)</fullName>
    </submittedName>
</protein>
<name>A0A1I1R711_9RHOB</name>
<feature type="transmembrane region" description="Helical" evidence="3">
    <location>
        <begin position="40"/>
        <end position="67"/>
    </location>
</feature>
<evidence type="ECO:0000256" key="2">
    <source>
        <dbReference type="ARBA" id="ARBA00023169"/>
    </source>
</evidence>
<dbReference type="Proteomes" id="UP000231644">
    <property type="component" value="Unassembled WGS sequence"/>
</dbReference>
<sequence length="232" mass="26622">MTFQLRETPVAEPLPRSLLRKDHKVSRRIYADRLKRGIDIFVVSAALILTAPVLIPLMAIILVLASLDGHSPIYRQRRIGRNGRVYDIYKIRTMVPNAEQRLEDYLAANPAARAEWDSHQKLRHDPRITRFGNFLRKSSLDELPQLVNVLKGDMSLVGPRPFMECQRALYPGKAYYALRPGITGPWQVSDRNQSTFADRALFDAEYYRDVSFGTDLRLLWRTVSVVLRSTGL</sequence>
<evidence type="ECO:0000256" key="1">
    <source>
        <dbReference type="ARBA" id="ARBA00006464"/>
    </source>
</evidence>
<organism evidence="5 6">
    <name type="scientific">Pseudooceanicola nitratireducens</name>
    <dbReference type="NCBI Taxonomy" id="517719"/>
    <lineage>
        <taxon>Bacteria</taxon>
        <taxon>Pseudomonadati</taxon>
        <taxon>Pseudomonadota</taxon>
        <taxon>Alphaproteobacteria</taxon>
        <taxon>Rhodobacterales</taxon>
        <taxon>Paracoccaceae</taxon>
        <taxon>Pseudooceanicola</taxon>
    </lineage>
</organism>
<gene>
    <name evidence="5" type="ORF">SAMN05421762_3871</name>
</gene>
<dbReference type="EMBL" id="FOLX01000008">
    <property type="protein sequence ID" value="SFD27968.1"/>
    <property type="molecule type" value="Genomic_DNA"/>
</dbReference>
<reference evidence="5 6" key="1">
    <citation type="submission" date="2016-10" db="EMBL/GenBank/DDBJ databases">
        <authorList>
            <person name="de Groot N.N."/>
        </authorList>
    </citation>
    <scope>NUCLEOTIDE SEQUENCE [LARGE SCALE GENOMIC DNA]</scope>
    <source>
        <strain evidence="5 6">DSM 29619</strain>
    </source>
</reference>
<dbReference type="AlphaFoldDB" id="A0A1I1R711"/>
<keyword evidence="3" id="KW-0812">Transmembrane</keyword>
<evidence type="ECO:0000256" key="3">
    <source>
        <dbReference type="SAM" id="Phobius"/>
    </source>
</evidence>
<evidence type="ECO:0000313" key="5">
    <source>
        <dbReference type="EMBL" id="SFD27968.1"/>
    </source>
</evidence>
<proteinExistence type="inferred from homology"/>
<feature type="domain" description="Bacterial sugar transferase" evidence="4">
    <location>
        <begin position="35"/>
        <end position="227"/>
    </location>
</feature>
<accession>A0A1I1R711</accession>
<evidence type="ECO:0000313" key="6">
    <source>
        <dbReference type="Proteomes" id="UP000231644"/>
    </source>
</evidence>
<dbReference type="PANTHER" id="PTHR30576:SF0">
    <property type="entry name" value="UNDECAPRENYL-PHOSPHATE N-ACETYLGALACTOSAMINYL 1-PHOSPHATE TRANSFERASE-RELATED"/>
    <property type="match status" value="1"/>
</dbReference>
<keyword evidence="5" id="KW-0808">Transferase</keyword>
<keyword evidence="3" id="KW-1133">Transmembrane helix</keyword>
<keyword evidence="3" id="KW-0472">Membrane</keyword>
<dbReference type="OrthoDB" id="9808602at2"/>
<dbReference type="GO" id="GO:0000271">
    <property type="term" value="P:polysaccharide biosynthetic process"/>
    <property type="evidence" value="ECO:0007669"/>
    <property type="project" value="UniProtKB-KW"/>
</dbReference>
<comment type="similarity">
    <text evidence="1">Belongs to the bacterial sugar transferase family.</text>
</comment>
<dbReference type="GO" id="GO:0016780">
    <property type="term" value="F:phosphotransferase activity, for other substituted phosphate groups"/>
    <property type="evidence" value="ECO:0007669"/>
    <property type="project" value="TreeGrafter"/>
</dbReference>
<evidence type="ECO:0000259" key="4">
    <source>
        <dbReference type="Pfam" id="PF02397"/>
    </source>
</evidence>